<feature type="transmembrane region" description="Helical" evidence="9">
    <location>
        <begin position="105"/>
        <end position="122"/>
    </location>
</feature>
<keyword evidence="8 9" id="KW-0472">Membrane</keyword>
<comment type="catalytic activity">
    <reaction evidence="9">
        <text>Release of signal peptides from bacterial membrane prolipoproteins. Hydrolyzes -Xaa-Yaa-Zaa-|-(S,diacylglyceryl)Cys-, in which Xaa is hydrophobic (preferably Leu), and Yaa (Ala or Ser) and Zaa (Gly or Ala) have small, neutral side chains.</text>
        <dbReference type="EC" id="3.4.23.36"/>
    </reaction>
</comment>
<keyword evidence="6 9" id="KW-0378">Hydrolase</keyword>
<dbReference type="RefSeq" id="WP_024127510.1">
    <property type="nucleotide sequence ID" value="NC_023286.1"/>
</dbReference>
<evidence type="ECO:0000256" key="9">
    <source>
        <dbReference type="HAMAP-Rule" id="MF_00161"/>
    </source>
</evidence>
<dbReference type="GO" id="GO:0006508">
    <property type="term" value="P:proteolysis"/>
    <property type="evidence" value="ECO:0007669"/>
    <property type="project" value="UniProtKB-KW"/>
</dbReference>
<feature type="transmembrane region" description="Helical" evidence="9">
    <location>
        <begin position="75"/>
        <end position="96"/>
    </location>
</feature>
<dbReference type="EC" id="3.4.23.36" evidence="9"/>
<keyword evidence="11" id="KW-0614">Plasmid</keyword>
<dbReference type="PANTHER" id="PTHR33695:SF1">
    <property type="entry name" value="LIPOPROTEIN SIGNAL PEPTIDASE"/>
    <property type="match status" value="1"/>
</dbReference>
<comment type="pathway">
    <text evidence="9">Protein modification; lipoprotein biosynthesis (signal peptide cleavage).</text>
</comment>
<dbReference type="UniPathway" id="UPA00665"/>
<dbReference type="AlphaFoldDB" id="V9Z9Z0"/>
<dbReference type="PRINTS" id="PR00781">
    <property type="entry name" value="LIPOSIGPTASE"/>
</dbReference>
<name>V9Z9Z0_9ACTN</name>
<evidence type="ECO:0000256" key="1">
    <source>
        <dbReference type="ARBA" id="ARBA00006139"/>
    </source>
</evidence>
<accession>V9Z9Z0</accession>
<proteinExistence type="inferred from homology"/>
<feature type="transmembrane region" description="Helical" evidence="9">
    <location>
        <begin position="23"/>
        <end position="43"/>
    </location>
</feature>
<comment type="subcellular location">
    <subcellularLocation>
        <location evidence="9">Cell membrane</location>
        <topology evidence="9">Multi-pass membrane protein</topology>
    </subcellularLocation>
</comment>
<dbReference type="Pfam" id="PF01252">
    <property type="entry name" value="Peptidase_A8"/>
    <property type="match status" value="1"/>
</dbReference>
<comment type="similarity">
    <text evidence="1 9 10">Belongs to the peptidase A8 family.</text>
</comment>
<dbReference type="GO" id="GO:0004190">
    <property type="term" value="F:aspartic-type endopeptidase activity"/>
    <property type="evidence" value="ECO:0007669"/>
    <property type="project" value="UniProtKB-UniRule"/>
</dbReference>
<reference evidence="11" key="1">
    <citation type="submission" date="2013-09" db="EMBL/GenBank/DDBJ databases">
        <title>Complete nucleotide sequence of Streptomyces linear plasmid pFRL6.</title>
        <authorList>
            <person name="Chen Z."/>
            <person name="Fang P."/>
            <person name="Qin Z."/>
        </authorList>
    </citation>
    <scope>NUCLEOTIDE SEQUENCE</scope>
    <source>
        <plasmid evidence="11">pFRL6</plasmid>
    </source>
</reference>
<geneLocation type="plasmid" evidence="11">
    <name>pFRL6</name>
</geneLocation>
<dbReference type="GO" id="GO:0005886">
    <property type="term" value="C:plasma membrane"/>
    <property type="evidence" value="ECO:0007669"/>
    <property type="project" value="UniProtKB-SubCell"/>
</dbReference>
<keyword evidence="2 9" id="KW-1003">Cell membrane</keyword>
<keyword evidence="4 9" id="KW-0812">Transmembrane</keyword>
<gene>
    <name evidence="9" type="primary">lspA</name>
    <name evidence="11" type="ORF">pFRL6_159</name>
</gene>
<evidence type="ECO:0000256" key="4">
    <source>
        <dbReference type="ARBA" id="ARBA00022692"/>
    </source>
</evidence>
<comment type="function">
    <text evidence="9">This protein specifically catalyzes the removal of signal peptides from prolipoproteins.</text>
</comment>
<evidence type="ECO:0000256" key="3">
    <source>
        <dbReference type="ARBA" id="ARBA00022670"/>
    </source>
</evidence>
<organism evidence="11">
    <name type="scientific">Streptomyces sp. F12</name>
    <dbReference type="NCBI Taxonomy" id="1436084"/>
    <lineage>
        <taxon>Bacteria</taxon>
        <taxon>Bacillati</taxon>
        <taxon>Actinomycetota</taxon>
        <taxon>Actinomycetes</taxon>
        <taxon>Kitasatosporales</taxon>
        <taxon>Streptomycetaceae</taxon>
        <taxon>Streptomyces</taxon>
    </lineage>
</organism>
<protein>
    <recommendedName>
        <fullName evidence="9">Lipoprotein signal peptidase</fullName>
        <ecNumber evidence="9">3.4.23.36</ecNumber>
    </recommendedName>
    <alternativeName>
        <fullName evidence="9">Prolipoprotein signal peptidase</fullName>
    </alternativeName>
    <alternativeName>
        <fullName evidence="9">Signal peptidase II</fullName>
        <shortName evidence="9">SPase II</shortName>
    </alternativeName>
</protein>
<dbReference type="EMBL" id="KF602051">
    <property type="protein sequence ID" value="AHE40246.1"/>
    <property type="molecule type" value="Genomic_DNA"/>
</dbReference>
<evidence type="ECO:0000256" key="6">
    <source>
        <dbReference type="ARBA" id="ARBA00022801"/>
    </source>
</evidence>
<evidence type="ECO:0000313" key="11">
    <source>
        <dbReference type="EMBL" id="AHE40246.1"/>
    </source>
</evidence>
<evidence type="ECO:0000256" key="8">
    <source>
        <dbReference type="ARBA" id="ARBA00023136"/>
    </source>
</evidence>
<evidence type="ECO:0000256" key="2">
    <source>
        <dbReference type="ARBA" id="ARBA00022475"/>
    </source>
</evidence>
<dbReference type="InterPro" id="IPR001872">
    <property type="entry name" value="Peptidase_A8"/>
</dbReference>
<keyword evidence="7 9" id="KW-1133">Transmembrane helix</keyword>
<feature type="transmembrane region" description="Helical" evidence="9">
    <location>
        <begin position="142"/>
        <end position="161"/>
    </location>
</feature>
<feature type="active site" evidence="9">
    <location>
        <position position="132"/>
    </location>
</feature>
<feature type="active site" evidence="9">
    <location>
        <position position="146"/>
    </location>
</feature>
<keyword evidence="3 9" id="KW-0645">Protease</keyword>
<evidence type="ECO:0000256" key="7">
    <source>
        <dbReference type="ARBA" id="ARBA00022989"/>
    </source>
</evidence>
<keyword evidence="5 9" id="KW-0064">Aspartyl protease</keyword>
<sequence length="175" mass="18019">MTASRTTARPAAPAAGRATRRRIGMLVVAAAFASADLGLKVWAERALADGPIEGGPLDLQLAHNPGVAFSVGASAPGWMVLAVTGLITTAVAVALWRTAPTARRLWGIALAAILGGAVANLIDRTADGVVTDYLHSGWWPTFNLADTFIVLGGLAVVALSFREPAPRANVSNEQG</sequence>
<dbReference type="HAMAP" id="MF_00161">
    <property type="entry name" value="LspA"/>
    <property type="match status" value="1"/>
</dbReference>
<dbReference type="PANTHER" id="PTHR33695">
    <property type="entry name" value="LIPOPROTEIN SIGNAL PEPTIDASE"/>
    <property type="match status" value="1"/>
</dbReference>
<evidence type="ECO:0000256" key="5">
    <source>
        <dbReference type="ARBA" id="ARBA00022750"/>
    </source>
</evidence>
<evidence type="ECO:0000256" key="10">
    <source>
        <dbReference type="RuleBase" id="RU004181"/>
    </source>
</evidence>